<name>A0ABU9Y6G5_9SPHN</name>
<protein>
    <recommendedName>
        <fullName evidence="3">Ribbon-helix-helix protein, CopG family</fullName>
    </recommendedName>
</protein>
<evidence type="ECO:0008006" key="3">
    <source>
        <dbReference type="Google" id="ProtNLM"/>
    </source>
</evidence>
<evidence type="ECO:0000313" key="1">
    <source>
        <dbReference type="EMBL" id="MEN2791403.1"/>
    </source>
</evidence>
<dbReference type="Proteomes" id="UP001419910">
    <property type="component" value="Unassembled WGS sequence"/>
</dbReference>
<dbReference type="RefSeq" id="WP_343890346.1">
    <property type="nucleotide sequence ID" value="NZ_BAAAEH010000032.1"/>
</dbReference>
<accession>A0ABU9Y6G5</accession>
<proteinExistence type="predicted"/>
<organism evidence="1 2">
    <name type="scientific">Sphingomonas oligophenolica</name>
    <dbReference type="NCBI Taxonomy" id="301154"/>
    <lineage>
        <taxon>Bacteria</taxon>
        <taxon>Pseudomonadati</taxon>
        <taxon>Pseudomonadota</taxon>
        <taxon>Alphaproteobacteria</taxon>
        <taxon>Sphingomonadales</taxon>
        <taxon>Sphingomonadaceae</taxon>
        <taxon>Sphingomonas</taxon>
    </lineage>
</organism>
<comment type="caution">
    <text evidence="1">The sequence shown here is derived from an EMBL/GenBank/DDBJ whole genome shotgun (WGS) entry which is preliminary data.</text>
</comment>
<keyword evidence="2" id="KW-1185">Reference proteome</keyword>
<reference evidence="1 2" key="1">
    <citation type="submission" date="2024-05" db="EMBL/GenBank/DDBJ databases">
        <authorList>
            <person name="Liu Q."/>
            <person name="Xin Y.-H."/>
        </authorList>
    </citation>
    <scope>NUCLEOTIDE SEQUENCE [LARGE SCALE GENOMIC DNA]</scope>
    <source>
        <strain evidence="1 2">CGMCC 1.10181</strain>
    </source>
</reference>
<gene>
    <name evidence="1" type="ORF">ABC974_17335</name>
</gene>
<dbReference type="EMBL" id="JBDIME010000017">
    <property type="protein sequence ID" value="MEN2791403.1"/>
    <property type="molecule type" value="Genomic_DNA"/>
</dbReference>
<sequence>MASTFNEIMPAAYMRGMGMAKSASAAGNRADSEVPLQITVPPKVKRAIDLKSVETGRTRRALVLEALRGAGIEITDDDIAGRRGGKK</sequence>
<evidence type="ECO:0000313" key="2">
    <source>
        <dbReference type="Proteomes" id="UP001419910"/>
    </source>
</evidence>